<protein>
    <submittedName>
        <fullName evidence="1">Uncharacterized protein</fullName>
    </submittedName>
</protein>
<organism evidence="1 2">
    <name type="scientific">Vibrio europaeus</name>
    <dbReference type="NCBI Taxonomy" id="300876"/>
    <lineage>
        <taxon>Bacteria</taxon>
        <taxon>Pseudomonadati</taxon>
        <taxon>Pseudomonadota</taxon>
        <taxon>Gammaproteobacteria</taxon>
        <taxon>Vibrionales</taxon>
        <taxon>Vibrionaceae</taxon>
        <taxon>Vibrio</taxon>
        <taxon>Vibrio oreintalis group</taxon>
    </lineage>
</organism>
<dbReference type="EMBL" id="CP053541">
    <property type="protein sequence ID" value="QJY36239.1"/>
    <property type="molecule type" value="Genomic_DNA"/>
</dbReference>
<evidence type="ECO:0000313" key="1">
    <source>
        <dbReference type="EMBL" id="QJY36239.1"/>
    </source>
</evidence>
<accession>A0AAE7AUP6</accession>
<dbReference type="RefSeq" id="WP_171801599.1">
    <property type="nucleotide sequence ID" value="NZ_CP053541.1"/>
</dbReference>
<evidence type="ECO:0000313" key="2">
    <source>
        <dbReference type="Proteomes" id="UP000501443"/>
    </source>
</evidence>
<proteinExistence type="predicted"/>
<dbReference type="Proteomes" id="UP000501443">
    <property type="component" value="Chromosome 1"/>
</dbReference>
<sequence length="119" mass="13883">MIKKNDWKVKEVPDQKVDLDFKKVFSNSDASRLLRGYKPTEMEDKWFIYSEDSWVYFVRSWTGHYIFGIELSDNFQGEISVISSWVNGNNEIYRSQGRGRDIDVLNGIINSKFGVDVST</sequence>
<dbReference type="AlphaFoldDB" id="A0AAE7AUP6"/>
<gene>
    <name evidence="1" type="ORF">HOO69_06260</name>
</gene>
<name>A0AAE7AUP6_9VIBR</name>
<reference evidence="1 2" key="1">
    <citation type="submission" date="2020-05" db="EMBL/GenBank/DDBJ databases">
        <title>First description outside Europe of the emergent pathogen for shellfish aquaculture Vibrio europaeus.</title>
        <authorList>
            <person name="Dubert J."/>
            <person name="Rojas R."/>
        </authorList>
    </citation>
    <scope>NUCLEOTIDE SEQUENCE [LARGE SCALE GENOMIC DNA]</scope>
    <source>
        <strain evidence="1 2">NPI-1</strain>
    </source>
</reference>